<dbReference type="GO" id="GO:0005886">
    <property type="term" value="C:plasma membrane"/>
    <property type="evidence" value="ECO:0007669"/>
    <property type="project" value="TreeGrafter"/>
</dbReference>
<dbReference type="Proteomes" id="UP000243528">
    <property type="component" value="Unassembled WGS sequence"/>
</dbReference>
<dbReference type="InterPro" id="IPR050321">
    <property type="entry name" value="Glycosyltr_2/OpgH_subfam"/>
</dbReference>
<keyword evidence="6 7" id="KW-0472">Membrane</keyword>
<keyword evidence="10" id="KW-1185">Reference proteome</keyword>
<dbReference type="Gene3D" id="3.90.550.10">
    <property type="entry name" value="Spore Coat Polysaccharide Biosynthesis Protein SpsA, Chain A"/>
    <property type="match status" value="2"/>
</dbReference>
<dbReference type="PANTHER" id="PTHR43867:SF2">
    <property type="entry name" value="CELLULOSE SYNTHASE CATALYTIC SUBUNIT A [UDP-FORMING]"/>
    <property type="match status" value="1"/>
</dbReference>
<keyword evidence="2" id="KW-0328">Glycosyltransferase</keyword>
<evidence type="ECO:0000256" key="7">
    <source>
        <dbReference type="SAM" id="Phobius"/>
    </source>
</evidence>
<feature type="transmembrane region" description="Helical" evidence="7">
    <location>
        <begin position="626"/>
        <end position="644"/>
    </location>
</feature>
<keyword evidence="3 9" id="KW-0808">Transferase</keyword>
<dbReference type="GO" id="GO:0016758">
    <property type="term" value="F:hexosyltransferase activity"/>
    <property type="evidence" value="ECO:0007669"/>
    <property type="project" value="TreeGrafter"/>
</dbReference>
<evidence type="ECO:0000256" key="3">
    <source>
        <dbReference type="ARBA" id="ARBA00022679"/>
    </source>
</evidence>
<accession>A0A2P8E599</accession>
<dbReference type="InterPro" id="IPR001173">
    <property type="entry name" value="Glyco_trans_2-like"/>
</dbReference>
<comment type="subcellular location">
    <subcellularLocation>
        <location evidence="1">Membrane</location>
        <topology evidence="1">Multi-pass membrane protein</topology>
    </subcellularLocation>
</comment>
<keyword evidence="4 7" id="KW-0812">Transmembrane</keyword>
<evidence type="ECO:0000256" key="4">
    <source>
        <dbReference type="ARBA" id="ARBA00022692"/>
    </source>
</evidence>
<dbReference type="InterPro" id="IPR029044">
    <property type="entry name" value="Nucleotide-diphossugar_trans"/>
</dbReference>
<evidence type="ECO:0000256" key="1">
    <source>
        <dbReference type="ARBA" id="ARBA00004141"/>
    </source>
</evidence>
<proteinExistence type="predicted"/>
<name>A0A2P8E599_9ACTN</name>
<feature type="transmembrane region" description="Helical" evidence="7">
    <location>
        <begin position="55"/>
        <end position="74"/>
    </location>
</feature>
<reference evidence="9 10" key="1">
    <citation type="submission" date="2018-03" db="EMBL/GenBank/DDBJ databases">
        <title>Genomic Encyclopedia of Archaeal and Bacterial Type Strains, Phase II (KMG-II): from individual species to whole genera.</title>
        <authorList>
            <person name="Goeker M."/>
        </authorList>
    </citation>
    <scope>NUCLEOTIDE SEQUENCE [LARGE SCALE GENOMIC DNA]</scope>
    <source>
        <strain evidence="9 10">DSM 45211</strain>
    </source>
</reference>
<gene>
    <name evidence="9" type="ORF">CLV30_105112</name>
</gene>
<evidence type="ECO:0000256" key="5">
    <source>
        <dbReference type="ARBA" id="ARBA00022989"/>
    </source>
</evidence>
<sequence>MHSFSSRRCIATELWITYFTLAVTAFATLGILSRVTGLYQREPLIDSMSDAGEHTVFTLSVLALIYGGVVYQLARVGNLKRLRAHSLTSSKDTEETFTHFLTDSAPLVTILVPSYKEEPRVVEQTLFSAALQAYPNRRVVLLVDDPPNPQGDDEPEAFEAIRSVPAAVQSFFEPLHVRLRQESRQFEVRREQGILDVEGEAVRAAELYDYAAKCLRRKAEAYPSADHNDTFFVDDILLGSAQGCSDHADRLRKAEGASESQLQVEYERLVQLFRVEVTLFERKQYLNLSHEPNKAMNLNSYIGLVGGSYNILQSPEGRLLERAPSGQADPDLRVPRTKYLVTLDADSLLTRNYLDRLVHHMEQPGNEQVAVAQTPYTAVPNASNVLERLAGATTDIQYLAHQGSEFFSAAYWVGANAVLRTAALDDIRQDATERGYTISRFIQDRTVIEDTESTIDLIERGWRIYNYPARLAFSATPPDYGSILIQRRRWANGGLVILPKLVTYLFRNITRSRRVMLEGFIRAHYLVSPATVNTALLVLFAYPFDDDVSTYWLPIPAVCYFYLYARDLSMVGRRFSDIIGVYVFNLMLIPIQLGGVAKSIQQIITGAKTPFGRTPKVAGRTAAPRLYICAQLLLLFFFLSMSILDGLLGNWMHGIISSVNAVVFCYVITRLVGIRESFDDLRAIPPSTTSERPAPERLAV</sequence>
<evidence type="ECO:0000313" key="10">
    <source>
        <dbReference type="Proteomes" id="UP000243528"/>
    </source>
</evidence>
<organism evidence="9 10">
    <name type="scientific">Haloactinopolyspora alba</name>
    <dbReference type="NCBI Taxonomy" id="648780"/>
    <lineage>
        <taxon>Bacteria</taxon>
        <taxon>Bacillati</taxon>
        <taxon>Actinomycetota</taxon>
        <taxon>Actinomycetes</taxon>
        <taxon>Jiangellales</taxon>
        <taxon>Jiangellaceae</taxon>
        <taxon>Haloactinopolyspora</taxon>
    </lineage>
</organism>
<feature type="transmembrane region" description="Helical" evidence="7">
    <location>
        <begin position="650"/>
        <end position="672"/>
    </location>
</feature>
<dbReference type="OrthoDB" id="9806824at2"/>
<evidence type="ECO:0000259" key="8">
    <source>
        <dbReference type="Pfam" id="PF13632"/>
    </source>
</evidence>
<feature type="domain" description="Glycosyltransferase 2-like" evidence="8">
    <location>
        <begin position="340"/>
        <end position="563"/>
    </location>
</feature>
<evidence type="ECO:0000256" key="6">
    <source>
        <dbReference type="ARBA" id="ARBA00023136"/>
    </source>
</evidence>
<evidence type="ECO:0000313" key="9">
    <source>
        <dbReference type="EMBL" id="PSL04646.1"/>
    </source>
</evidence>
<feature type="transmembrane region" description="Helical" evidence="7">
    <location>
        <begin position="12"/>
        <end position="35"/>
    </location>
</feature>
<dbReference type="AlphaFoldDB" id="A0A2P8E599"/>
<feature type="transmembrane region" description="Helical" evidence="7">
    <location>
        <begin position="523"/>
        <end position="542"/>
    </location>
</feature>
<comment type="caution">
    <text evidence="9">The sequence shown here is derived from an EMBL/GenBank/DDBJ whole genome shotgun (WGS) entry which is preliminary data.</text>
</comment>
<protein>
    <submittedName>
        <fullName evidence="9">Glycosyl transferase family 2</fullName>
    </submittedName>
</protein>
<dbReference type="Pfam" id="PF13632">
    <property type="entry name" value="Glyco_trans_2_3"/>
    <property type="match status" value="1"/>
</dbReference>
<dbReference type="SUPFAM" id="SSF53448">
    <property type="entry name" value="Nucleotide-diphospho-sugar transferases"/>
    <property type="match status" value="1"/>
</dbReference>
<evidence type="ECO:0000256" key="2">
    <source>
        <dbReference type="ARBA" id="ARBA00022676"/>
    </source>
</evidence>
<keyword evidence="5 7" id="KW-1133">Transmembrane helix</keyword>
<dbReference type="PANTHER" id="PTHR43867">
    <property type="entry name" value="CELLULOSE SYNTHASE CATALYTIC SUBUNIT A [UDP-FORMING]"/>
    <property type="match status" value="1"/>
</dbReference>
<dbReference type="EMBL" id="PYGE01000005">
    <property type="protein sequence ID" value="PSL04646.1"/>
    <property type="molecule type" value="Genomic_DNA"/>
</dbReference>